<dbReference type="Pfam" id="PF14529">
    <property type="entry name" value="Exo_endo_phos_2"/>
    <property type="match status" value="1"/>
</dbReference>
<dbReference type="PANTHER" id="PTHR33273">
    <property type="entry name" value="DOMAIN-CONTAINING PROTEIN, PUTATIVE-RELATED"/>
    <property type="match status" value="1"/>
</dbReference>
<name>A0A8J9VBZ2_9NEOP</name>
<feature type="non-terminal residue" evidence="3">
    <location>
        <position position="693"/>
    </location>
</feature>
<dbReference type="GO" id="GO:0003824">
    <property type="term" value="F:catalytic activity"/>
    <property type="evidence" value="ECO:0007669"/>
    <property type="project" value="InterPro"/>
</dbReference>
<feature type="compositionally biased region" description="Basic residues" evidence="1">
    <location>
        <begin position="268"/>
        <end position="281"/>
    </location>
</feature>
<reference evidence="3" key="1">
    <citation type="submission" date="2021-12" db="EMBL/GenBank/DDBJ databases">
        <authorList>
            <person name="Martin H S."/>
        </authorList>
    </citation>
    <scope>NUCLEOTIDE SEQUENCE</scope>
</reference>
<evidence type="ECO:0000313" key="3">
    <source>
        <dbReference type="EMBL" id="CAH0723650.1"/>
    </source>
</evidence>
<dbReference type="Gene3D" id="3.60.10.10">
    <property type="entry name" value="Endonuclease/exonuclease/phosphatase"/>
    <property type="match status" value="1"/>
</dbReference>
<feature type="region of interest" description="Disordered" evidence="1">
    <location>
        <begin position="230"/>
        <end position="249"/>
    </location>
</feature>
<dbReference type="SUPFAM" id="SSF56219">
    <property type="entry name" value="DNase I-like"/>
    <property type="match status" value="1"/>
</dbReference>
<gene>
    <name evidence="3" type="ORF">BINO364_LOCUS9458</name>
</gene>
<evidence type="ECO:0000256" key="1">
    <source>
        <dbReference type="SAM" id="MobiDB-lite"/>
    </source>
</evidence>
<feature type="region of interest" description="Disordered" evidence="1">
    <location>
        <begin position="265"/>
        <end position="291"/>
    </location>
</feature>
<feature type="compositionally biased region" description="Basic and acidic residues" evidence="1">
    <location>
        <begin position="233"/>
        <end position="249"/>
    </location>
</feature>
<protein>
    <recommendedName>
        <fullName evidence="2">Endonuclease/exonuclease/phosphatase domain-containing protein</fullName>
    </recommendedName>
</protein>
<accession>A0A8J9VBZ2</accession>
<evidence type="ECO:0000313" key="4">
    <source>
        <dbReference type="Proteomes" id="UP000838878"/>
    </source>
</evidence>
<proteinExistence type="predicted"/>
<keyword evidence="4" id="KW-1185">Reference proteome</keyword>
<evidence type="ECO:0000259" key="2">
    <source>
        <dbReference type="Pfam" id="PF14529"/>
    </source>
</evidence>
<dbReference type="InterPro" id="IPR036691">
    <property type="entry name" value="Endo/exonu/phosph_ase_sf"/>
</dbReference>
<dbReference type="AlphaFoldDB" id="A0A8J9VBZ2"/>
<dbReference type="OrthoDB" id="3039988at2759"/>
<organism evidence="3 4">
    <name type="scientific">Brenthis ino</name>
    <name type="common">lesser marbled fritillary</name>
    <dbReference type="NCBI Taxonomy" id="405034"/>
    <lineage>
        <taxon>Eukaryota</taxon>
        <taxon>Metazoa</taxon>
        <taxon>Ecdysozoa</taxon>
        <taxon>Arthropoda</taxon>
        <taxon>Hexapoda</taxon>
        <taxon>Insecta</taxon>
        <taxon>Pterygota</taxon>
        <taxon>Neoptera</taxon>
        <taxon>Endopterygota</taxon>
        <taxon>Lepidoptera</taxon>
        <taxon>Glossata</taxon>
        <taxon>Ditrysia</taxon>
        <taxon>Papilionoidea</taxon>
        <taxon>Nymphalidae</taxon>
        <taxon>Heliconiinae</taxon>
        <taxon>Argynnini</taxon>
        <taxon>Brenthis</taxon>
    </lineage>
</organism>
<dbReference type="PANTHER" id="PTHR33273:SF4">
    <property type="entry name" value="ENDONUCLEASE_EXONUCLEASE_PHOSPHATASE DOMAIN-CONTAINING PROTEIN"/>
    <property type="match status" value="1"/>
</dbReference>
<sequence length="693" mass="80251">MDSNERVNEIIVEETSASCEYEYYERMRNSEQTSNSENVEIMYGNMENDMYSDISRPPKRDRPVDEEEIWTNVTRRGKRMAREHRDIESTRITKDNIEVNITSKSSEKIPKQFKLAKILKAENIQDITKVKFISAYKVIIRFSNEDSADKLMESKYFQENGFKCQKTLDIKETFGVIKNIDLDSTEEEILESLRCEMDIIAVKRLKRRNSVNGQWEPSEVVRICFKGSSLPSKEGDKEEEISSGHINKETDSCAIERETTYAEILKKPEKKKRSKSKKPMNSKKANDKDKAVQDESFDFFSESESDNSQKIEEENARQDKNKITILSETWLVPEHTFRINGYSIFRADRIDGYGGTAILTHKSIKATLCNLTSTNTEIQAVHVRLLNCAEIENIISIYCPSSVRTSKNDWDYFFSLFNHKTIIAGDFNGHHPNWSSKEDTRGNQIFDSILENNFITINDGTDTRIKLVNGVIQKTSPDLTSVSTDLAFKFKWEVINENLGSDHMLIKVSTEIECPRRYTKRRNYKKANWPSYMNKIESDLVNFTLPSDPQTAYNKFIGLVNMAADKYIPIVKVCENPLHQQKFKPKSYWEPNLSHTVAQRRLALALFRRNPTPQNLDKLQNKISIAQRDIRRSSCKSFQEFCSKVDNVTNAVDMWAQMKWVKDNLQRAQVRTGTGRLVQSHFSGYFVWMAGLK</sequence>
<feature type="domain" description="Endonuclease/exonuclease/phosphatase" evidence="2">
    <location>
        <begin position="394"/>
        <end position="506"/>
    </location>
</feature>
<dbReference type="InterPro" id="IPR005135">
    <property type="entry name" value="Endo/exonuclease/phosphatase"/>
</dbReference>
<dbReference type="EMBL" id="OV170224">
    <property type="protein sequence ID" value="CAH0723650.1"/>
    <property type="molecule type" value="Genomic_DNA"/>
</dbReference>
<dbReference type="Proteomes" id="UP000838878">
    <property type="component" value="Chromosome 4"/>
</dbReference>